<sequence>MLKMKFDSFSLSMYHPRTILWQLRWSKNIYEERDAPDQIIIGSLDPRVCALLNLVVCVELTGNEALEFAFGHPQDGHRVIHRFCKIFFKKTLITSLRKGAATYAKRTGVSKDYVNLRGRTRKSVVDVYIDNTQPFPDSVAAGALTEPFGPCCHTLKDGIRAVFR</sequence>
<comment type="caution">
    <text evidence="1">The sequence shown here is derived from an EMBL/GenBank/DDBJ whole genome shotgun (WGS) entry which is preliminary data.</text>
</comment>
<name>A0A225UZN5_9STRA</name>
<keyword evidence="2" id="KW-1185">Reference proteome</keyword>
<gene>
    <name evidence="1" type="ORF">PHMEG_00031835</name>
</gene>
<organism evidence="1 2">
    <name type="scientific">Phytophthora megakarya</name>
    <dbReference type="NCBI Taxonomy" id="4795"/>
    <lineage>
        <taxon>Eukaryota</taxon>
        <taxon>Sar</taxon>
        <taxon>Stramenopiles</taxon>
        <taxon>Oomycota</taxon>
        <taxon>Peronosporomycetes</taxon>
        <taxon>Peronosporales</taxon>
        <taxon>Peronosporaceae</taxon>
        <taxon>Phytophthora</taxon>
    </lineage>
</organism>
<evidence type="ECO:0000313" key="1">
    <source>
        <dbReference type="EMBL" id="OWY97599.1"/>
    </source>
</evidence>
<dbReference type="EMBL" id="NBNE01010266">
    <property type="protein sequence ID" value="OWY97599.1"/>
    <property type="molecule type" value="Genomic_DNA"/>
</dbReference>
<accession>A0A225UZN5</accession>
<evidence type="ECO:0000313" key="2">
    <source>
        <dbReference type="Proteomes" id="UP000198211"/>
    </source>
</evidence>
<reference evidence="2" key="1">
    <citation type="submission" date="2017-03" db="EMBL/GenBank/DDBJ databases">
        <title>Phytopthora megakarya and P. palmivora, two closely related causual agents of cacao black pod achieved similar genome size and gene model numbers by different mechanisms.</title>
        <authorList>
            <person name="Ali S."/>
            <person name="Shao J."/>
            <person name="Larry D.J."/>
            <person name="Kronmiller B."/>
            <person name="Shen D."/>
            <person name="Strem M.D."/>
            <person name="Melnick R.L."/>
            <person name="Guiltinan M.J."/>
            <person name="Tyler B.M."/>
            <person name="Meinhardt L.W."/>
            <person name="Bailey B.A."/>
        </authorList>
    </citation>
    <scope>NUCLEOTIDE SEQUENCE [LARGE SCALE GENOMIC DNA]</scope>
    <source>
        <strain evidence="2">zdho120</strain>
    </source>
</reference>
<dbReference type="AlphaFoldDB" id="A0A225UZN5"/>
<proteinExistence type="predicted"/>
<dbReference type="OrthoDB" id="97297at2759"/>
<protein>
    <submittedName>
        <fullName evidence="1">Uncharacterized protein</fullName>
    </submittedName>
</protein>
<dbReference type="Proteomes" id="UP000198211">
    <property type="component" value="Unassembled WGS sequence"/>
</dbReference>